<dbReference type="PROSITE" id="PS00195">
    <property type="entry name" value="GLUTAREDOXIN_1"/>
    <property type="match status" value="1"/>
</dbReference>
<dbReference type="EMBL" id="CDMZ01003710">
    <property type="protein sequence ID" value="CEM47328.1"/>
    <property type="molecule type" value="Genomic_DNA"/>
</dbReference>
<name>A0A0G4FZI0_9ALVE</name>
<dbReference type="CDD" id="cd03041">
    <property type="entry name" value="GST_N_2GST_N"/>
    <property type="match status" value="1"/>
</dbReference>
<dbReference type="VEuPathDB" id="CryptoDB:Cvel_31053"/>
<dbReference type="GO" id="GO:0009507">
    <property type="term" value="C:chloroplast"/>
    <property type="evidence" value="ECO:0007669"/>
    <property type="project" value="TreeGrafter"/>
</dbReference>
<evidence type="ECO:0000256" key="1">
    <source>
        <dbReference type="SAM" id="SignalP"/>
    </source>
</evidence>
<dbReference type="EMBL" id="CDMZ01000765">
    <property type="protein sequence ID" value="CEM21030.1"/>
    <property type="molecule type" value="Genomic_DNA"/>
</dbReference>
<evidence type="ECO:0000313" key="3">
    <source>
        <dbReference type="EMBL" id="CEM21030.1"/>
    </source>
</evidence>
<feature type="signal peptide" evidence="1">
    <location>
        <begin position="1"/>
        <end position="22"/>
    </location>
</feature>
<dbReference type="PROSITE" id="PS51354">
    <property type="entry name" value="GLUTAREDOXIN_2"/>
    <property type="match status" value="1"/>
</dbReference>
<feature type="domain" description="GST N-terminal" evidence="2">
    <location>
        <begin position="129"/>
        <end position="211"/>
    </location>
</feature>
<dbReference type="InterPro" id="IPR036249">
    <property type="entry name" value="Thioredoxin-like_sf"/>
</dbReference>
<organism evidence="3">
    <name type="scientific">Chromera velia CCMP2878</name>
    <dbReference type="NCBI Taxonomy" id="1169474"/>
    <lineage>
        <taxon>Eukaryota</taxon>
        <taxon>Sar</taxon>
        <taxon>Alveolata</taxon>
        <taxon>Colpodellida</taxon>
        <taxon>Chromeraceae</taxon>
        <taxon>Chromera</taxon>
    </lineage>
</organism>
<evidence type="ECO:0000313" key="4">
    <source>
        <dbReference type="EMBL" id="CEM47328.1"/>
    </source>
</evidence>
<dbReference type="AlphaFoldDB" id="A0A0G4FZI0"/>
<feature type="domain" description="GST N-terminal" evidence="2">
    <location>
        <begin position="248"/>
        <end position="329"/>
    </location>
</feature>
<evidence type="ECO:0000259" key="2">
    <source>
        <dbReference type="PROSITE" id="PS50404"/>
    </source>
</evidence>
<dbReference type="InterPro" id="IPR011767">
    <property type="entry name" value="GLR_AS"/>
</dbReference>
<proteinExistence type="predicted"/>
<feature type="chain" id="PRO_5007404655" description="GST N-terminal domain-containing protein" evidence="1">
    <location>
        <begin position="23"/>
        <end position="333"/>
    </location>
</feature>
<dbReference type="InterPro" id="IPR004045">
    <property type="entry name" value="Glutathione_S-Trfase_N"/>
</dbReference>
<dbReference type="Pfam" id="PF13417">
    <property type="entry name" value="GST_N_3"/>
    <property type="match status" value="2"/>
</dbReference>
<protein>
    <recommendedName>
        <fullName evidence="2">GST N-terminal domain-containing protein</fullName>
    </recommendedName>
</protein>
<dbReference type="PANTHER" id="PTHR45288">
    <property type="entry name" value="THIOREDOXIN FAMILY PROTEIN"/>
    <property type="match status" value="1"/>
</dbReference>
<sequence length="333" mass="36888">MTLKVPLWLVLCVSVLPAVVMSFRRLPVHDRGSRLLLRMASTEKYKSNPPTPKRFTVRPDQVLNVAAASFPLVTRLGSGITVSGYKVGIEKTNQTTADAQSSSPAEYALFDFGGRRTVEGSALGARPAKPVVLYEFEGCPFCKKVREAVSILDLDVEMRPCPKDGTTYREYVSQTGGKKMFPYLEDPNTGTKMYESDDIIQYLFDQYGDGKVPSLLTMGALTTITAGLGLAPRLGRGSSCKPSKKANKSLELWGYEGSPFVKLVREVLCERELPYLMLNCARGSPKRQELYERQGTFQVPYLEDPNTGVKMFESAEIVEYLNSEYGVETEPSA</sequence>
<dbReference type="SFLD" id="SFLDG01202">
    <property type="entry name" value="SUF2.2"/>
    <property type="match status" value="1"/>
</dbReference>
<dbReference type="PROSITE" id="PS50404">
    <property type="entry name" value="GST_NTER"/>
    <property type="match status" value="2"/>
</dbReference>
<dbReference type="PANTHER" id="PTHR45288:SF1">
    <property type="entry name" value="THIOREDOXIN FAMILY PROTEIN"/>
    <property type="match status" value="1"/>
</dbReference>
<dbReference type="VEuPathDB" id="CryptoDB:Cvel_19545"/>
<gene>
    <name evidence="3" type="ORF">Cvel_19545</name>
    <name evidence="4" type="ORF">Cvel_31053</name>
</gene>
<dbReference type="InterPro" id="IPR040079">
    <property type="entry name" value="Glutathione_S-Trfase"/>
</dbReference>
<dbReference type="SFLD" id="SFLDG01181">
    <property type="entry name" value="SUF2"/>
    <property type="match status" value="1"/>
</dbReference>
<dbReference type="SFLD" id="SFLDS00019">
    <property type="entry name" value="Glutathione_Transferase_(cytos"/>
    <property type="match status" value="1"/>
</dbReference>
<keyword evidence="1" id="KW-0732">Signal</keyword>
<dbReference type="SUPFAM" id="SSF52833">
    <property type="entry name" value="Thioredoxin-like"/>
    <property type="match status" value="2"/>
</dbReference>
<accession>A0A0G4FZI0</accession>
<dbReference type="Gene3D" id="3.40.30.10">
    <property type="entry name" value="Glutaredoxin"/>
    <property type="match status" value="2"/>
</dbReference>
<reference evidence="3" key="1">
    <citation type="submission" date="2014-11" db="EMBL/GenBank/DDBJ databases">
        <authorList>
            <person name="Otto D Thomas"/>
            <person name="Naeem Raeece"/>
        </authorList>
    </citation>
    <scope>NUCLEOTIDE SEQUENCE</scope>
</reference>